<feature type="region of interest" description="Disordered" evidence="2">
    <location>
        <begin position="1"/>
        <end position="32"/>
    </location>
</feature>
<dbReference type="OrthoDB" id="3801368at2759"/>
<evidence type="ECO:0000256" key="2">
    <source>
        <dbReference type="SAM" id="MobiDB-lite"/>
    </source>
</evidence>
<keyword evidence="4" id="KW-1185">Reference proteome</keyword>
<dbReference type="EMBL" id="MU006221">
    <property type="protein sequence ID" value="KAF2829274.1"/>
    <property type="molecule type" value="Genomic_DNA"/>
</dbReference>
<keyword evidence="1" id="KW-0175">Coiled coil</keyword>
<evidence type="ECO:0000256" key="1">
    <source>
        <dbReference type="SAM" id="Coils"/>
    </source>
</evidence>
<sequence length="324" mass="36535">MSAEDSQLTAVGESGGALQTQTHGDATKKHESLDLSQLRTKFSENETLEAHLHNAFRDNELIFEDYNQPLPTVSSRIQQRLQITRRKDSENADKGPAIWANVHALPKSPTVRNIVCYYSEDGNHAEIQNIDSTDLLEPFHYITGLSQARARMKLRFIILMFFLERGYLDRIQFPLGTFDELRKAIGVISKARADAGNISARQISGPASNGQTSTGPGEPYTISTLETSTESAKTAPAEMSQKTSLVKSIPVIDKDFDHFNEFRQHIRRNADQEIDALNNRVLLLKSQLSNAIKERNRWESNAKFVREELRKSEGQRHETNGILD</sequence>
<protein>
    <submittedName>
        <fullName evidence="3">Uncharacterized protein</fullName>
    </submittedName>
</protein>
<gene>
    <name evidence="3" type="ORF">CC86DRAFT_403920</name>
</gene>
<reference evidence="3" key="1">
    <citation type="journal article" date="2020" name="Stud. Mycol.">
        <title>101 Dothideomycetes genomes: a test case for predicting lifestyles and emergence of pathogens.</title>
        <authorList>
            <person name="Haridas S."/>
            <person name="Albert R."/>
            <person name="Binder M."/>
            <person name="Bloem J."/>
            <person name="Labutti K."/>
            <person name="Salamov A."/>
            <person name="Andreopoulos B."/>
            <person name="Baker S."/>
            <person name="Barry K."/>
            <person name="Bills G."/>
            <person name="Bluhm B."/>
            <person name="Cannon C."/>
            <person name="Castanera R."/>
            <person name="Culley D."/>
            <person name="Daum C."/>
            <person name="Ezra D."/>
            <person name="Gonzalez J."/>
            <person name="Henrissat B."/>
            <person name="Kuo A."/>
            <person name="Liang C."/>
            <person name="Lipzen A."/>
            <person name="Lutzoni F."/>
            <person name="Magnuson J."/>
            <person name="Mondo S."/>
            <person name="Nolan M."/>
            <person name="Ohm R."/>
            <person name="Pangilinan J."/>
            <person name="Park H.-J."/>
            <person name="Ramirez L."/>
            <person name="Alfaro M."/>
            <person name="Sun H."/>
            <person name="Tritt A."/>
            <person name="Yoshinaga Y."/>
            <person name="Zwiers L.-H."/>
            <person name="Turgeon B."/>
            <person name="Goodwin S."/>
            <person name="Spatafora J."/>
            <person name="Crous P."/>
            <person name="Grigoriev I."/>
        </authorList>
    </citation>
    <scope>NUCLEOTIDE SEQUENCE</scope>
    <source>
        <strain evidence="3">CBS 113818</strain>
    </source>
</reference>
<dbReference type="AlphaFoldDB" id="A0A6A7A8Y1"/>
<evidence type="ECO:0000313" key="3">
    <source>
        <dbReference type="EMBL" id="KAF2829274.1"/>
    </source>
</evidence>
<accession>A0A6A7A8Y1</accession>
<proteinExistence type="predicted"/>
<evidence type="ECO:0000313" key="4">
    <source>
        <dbReference type="Proteomes" id="UP000799424"/>
    </source>
</evidence>
<organism evidence="3 4">
    <name type="scientific">Ophiobolus disseminans</name>
    <dbReference type="NCBI Taxonomy" id="1469910"/>
    <lineage>
        <taxon>Eukaryota</taxon>
        <taxon>Fungi</taxon>
        <taxon>Dikarya</taxon>
        <taxon>Ascomycota</taxon>
        <taxon>Pezizomycotina</taxon>
        <taxon>Dothideomycetes</taxon>
        <taxon>Pleosporomycetidae</taxon>
        <taxon>Pleosporales</taxon>
        <taxon>Pleosporineae</taxon>
        <taxon>Phaeosphaeriaceae</taxon>
        <taxon>Ophiobolus</taxon>
    </lineage>
</organism>
<name>A0A6A7A8Y1_9PLEO</name>
<dbReference type="Proteomes" id="UP000799424">
    <property type="component" value="Unassembled WGS sequence"/>
</dbReference>
<feature type="coiled-coil region" evidence="1">
    <location>
        <begin position="267"/>
        <end position="315"/>
    </location>
</feature>